<keyword evidence="1" id="KW-1133">Transmembrane helix</keyword>
<sequence length="48" mass="5398">MAAHTHTHHEIHPILPLERFALGHPYAGKWAILTAAALAGLLLWYWNS</sequence>
<gene>
    <name evidence="2" type="ORF">GETHLI_23430</name>
</gene>
<name>A0ABQ5QHM9_9BACT</name>
<organism evidence="2 3">
    <name type="scientific">Geothrix limicola</name>
    <dbReference type="NCBI Taxonomy" id="2927978"/>
    <lineage>
        <taxon>Bacteria</taxon>
        <taxon>Pseudomonadati</taxon>
        <taxon>Acidobacteriota</taxon>
        <taxon>Holophagae</taxon>
        <taxon>Holophagales</taxon>
        <taxon>Holophagaceae</taxon>
        <taxon>Geothrix</taxon>
    </lineage>
</organism>
<keyword evidence="3" id="KW-1185">Reference proteome</keyword>
<evidence type="ECO:0000313" key="2">
    <source>
        <dbReference type="EMBL" id="GLH73841.1"/>
    </source>
</evidence>
<proteinExistence type="predicted"/>
<dbReference type="Proteomes" id="UP001165069">
    <property type="component" value="Unassembled WGS sequence"/>
</dbReference>
<dbReference type="EMBL" id="BSDE01000004">
    <property type="protein sequence ID" value="GLH73841.1"/>
    <property type="molecule type" value="Genomic_DNA"/>
</dbReference>
<evidence type="ECO:0000256" key="1">
    <source>
        <dbReference type="SAM" id="Phobius"/>
    </source>
</evidence>
<reference evidence="2 3" key="1">
    <citation type="journal article" date="2023" name="Antonie Van Leeuwenhoek">
        <title>Mesoterricola silvestris gen. nov., sp. nov., Mesoterricola sediminis sp. nov., Geothrix oryzae sp. nov., Geothrix edaphica sp. nov., Geothrix rubra sp. nov., and Geothrix limicola sp. nov., six novel members of Acidobacteriota isolated from soils.</title>
        <authorList>
            <person name="Itoh H."/>
            <person name="Sugisawa Y."/>
            <person name="Mise K."/>
            <person name="Xu Z."/>
            <person name="Kuniyasu M."/>
            <person name="Ushijima N."/>
            <person name="Kawano K."/>
            <person name="Kobayashi E."/>
            <person name="Shiratori Y."/>
            <person name="Masuda Y."/>
            <person name="Senoo K."/>
        </authorList>
    </citation>
    <scope>NUCLEOTIDE SEQUENCE [LARGE SCALE GENOMIC DNA]</scope>
    <source>
        <strain evidence="2 3">Red804</strain>
    </source>
</reference>
<keyword evidence="1" id="KW-0812">Transmembrane</keyword>
<protein>
    <submittedName>
        <fullName evidence="2">Uncharacterized protein</fullName>
    </submittedName>
</protein>
<evidence type="ECO:0000313" key="3">
    <source>
        <dbReference type="Proteomes" id="UP001165069"/>
    </source>
</evidence>
<comment type="caution">
    <text evidence="2">The sequence shown here is derived from an EMBL/GenBank/DDBJ whole genome shotgun (WGS) entry which is preliminary data.</text>
</comment>
<accession>A0ABQ5QHM9</accession>
<feature type="transmembrane region" description="Helical" evidence="1">
    <location>
        <begin position="27"/>
        <end position="46"/>
    </location>
</feature>
<keyword evidence="1" id="KW-0472">Membrane</keyword>
<dbReference type="RefSeq" id="WP_285575466.1">
    <property type="nucleotide sequence ID" value="NZ_BSDE01000004.1"/>
</dbReference>